<evidence type="ECO:0000313" key="3">
    <source>
        <dbReference type="Proteomes" id="UP000327157"/>
    </source>
</evidence>
<reference evidence="2 3" key="1">
    <citation type="submission" date="2019-09" db="EMBL/GenBank/DDBJ databases">
        <authorList>
            <person name="Ou C."/>
        </authorList>
    </citation>
    <scope>NUCLEOTIDE SEQUENCE [LARGE SCALE GENOMIC DNA]</scope>
    <source>
        <strain evidence="2">S2</strain>
        <tissue evidence="2">Leaf</tissue>
    </source>
</reference>
<reference evidence="3" key="2">
    <citation type="submission" date="2019-10" db="EMBL/GenBank/DDBJ databases">
        <title>A de novo genome assembly of a pear dwarfing rootstock.</title>
        <authorList>
            <person name="Wang F."/>
            <person name="Wang J."/>
            <person name="Li S."/>
            <person name="Zhang Y."/>
            <person name="Fang M."/>
            <person name="Ma L."/>
            <person name="Zhao Y."/>
            <person name="Jiang S."/>
        </authorList>
    </citation>
    <scope>NUCLEOTIDE SEQUENCE [LARGE SCALE GENOMIC DNA]</scope>
</reference>
<evidence type="ECO:0000313" key="2">
    <source>
        <dbReference type="EMBL" id="KAB2603120.1"/>
    </source>
</evidence>
<protein>
    <submittedName>
        <fullName evidence="2">E3 ubiquitin-protein ligase ATL4</fullName>
    </submittedName>
</protein>
<evidence type="ECO:0000256" key="1">
    <source>
        <dbReference type="SAM" id="MobiDB-lite"/>
    </source>
</evidence>
<accession>A0A5N5FP66</accession>
<feature type="compositionally biased region" description="Basic residues" evidence="1">
    <location>
        <begin position="16"/>
        <end position="25"/>
    </location>
</feature>
<reference evidence="2 3" key="3">
    <citation type="submission" date="2019-11" db="EMBL/GenBank/DDBJ databases">
        <title>A de novo genome assembly of a pear dwarfing rootstock.</title>
        <authorList>
            <person name="Wang F."/>
            <person name="Wang J."/>
            <person name="Li S."/>
            <person name="Zhang Y."/>
            <person name="Fang M."/>
            <person name="Ma L."/>
            <person name="Zhao Y."/>
            <person name="Jiang S."/>
        </authorList>
    </citation>
    <scope>NUCLEOTIDE SEQUENCE [LARGE SCALE GENOMIC DNA]</scope>
    <source>
        <strain evidence="2">S2</strain>
        <tissue evidence="2">Leaf</tissue>
    </source>
</reference>
<sequence>MSDKVGKSAATEATCRCRRHGRRGSRAGGDEAHCWPRISTRKWLRWLRMRNRQIEATSVAVRMTMMIGGEVKREKVGRGGEEGEVGL</sequence>
<gene>
    <name evidence="2" type="ORF">D8674_004125</name>
</gene>
<dbReference type="Proteomes" id="UP000327157">
    <property type="component" value="Chromosome 10"/>
</dbReference>
<keyword evidence="3" id="KW-1185">Reference proteome</keyword>
<feature type="region of interest" description="Disordered" evidence="1">
    <location>
        <begin position="1"/>
        <end position="32"/>
    </location>
</feature>
<dbReference type="EMBL" id="SMOL01000695">
    <property type="protein sequence ID" value="KAB2603120.1"/>
    <property type="molecule type" value="Genomic_DNA"/>
</dbReference>
<proteinExistence type="predicted"/>
<name>A0A5N5FP66_9ROSA</name>
<dbReference type="AlphaFoldDB" id="A0A5N5FP66"/>
<organism evidence="2 3">
    <name type="scientific">Pyrus ussuriensis x Pyrus communis</name>
    <dbReference type="NCBI Taxonomy" id="2448454"/>
    <lineage>
        <taxon>Eukaryota</taxon>
        <taxon>Viridiplantae</taxon>
        <taxon>Streptophyta</taxon>
        <taxon>Embryophyta</taxon>
        <taxon>Tracheophyta</taxon>
        <taxon>Spermatophyta</taxon>
        <taxon>Magnoliopsida</taxon>
        <taxon>eudicotyledons</taxon>
        <taxon>Gunneridae</taxon>
        <taxon>Pentapetalae</taxon>
        <taxon>rosids</taxon>
        <taxon>fabids</taxon>
        <taxon>Rosales</taxon>
        <taxon>Rosaceae</taxon>
        <taxon>Amygdaloideae</taxon>
        <taxon>Maleae</taxon>
        <taxon>Pyrus</taxon>
    </lineage>
</organism>
<comment type="caution">
    <text evidence="2">The sequence shown here is derived from an EMBL/GenBank/DDBJ whole genome shotgun (WGS) entry which is preliminary data.</text>
</comment>